<dbReference type="OrthoDB" id="5555533at2759"/>
<dbReference type="AlphaFoldDB" id="A0A1Y2G4A5"/>
<accession>A0A1Y2G4A5</accession>
<evidence type="ECO:0000313" key="2">
    <source>
        <dbReference type="Proteomes" id="UP000193467"/>
    </source>
</evidence>
<keyword evidence="2" id="KW-1185">Reference proteome</keyword>
<dbReference type="EMBL" id="MCGR01000003">
    <property type="protein sequence ID" value="ORY90872.1"/>
    <property type="molecule type" value="Genomic_DNA"/>
</dbReference>
<proteinExistence type="predicted"/>
<evidence type="ECO:0000313" key="1">
    <source>
        <dbReference type="EMBL" id="ORY90872.1"/>
    </source>
</evidence>
<name>A0A1Y2G4A5_9BASI</name>
<gene>
    <name evidence="1" type="ORF">BCR35DRAFT_299484</name>
</gene>
<protein>
    <submittedName>
        <fullName evidence="1">Uncharacterized protein</fullName>
    </submittedName>
</protein>
<organism evidence="1 2">
    <name type="scientific">Leucosporidium creatinivorum</name>
    <dbReference type="NCBI Taxonomy" id="106004"/>
    <lineage>
        <taxon>Eukaryota</taxon>
        <taxon>Fungi</taxon>
        <taxon>Dikarya</taxon>
        <taxon>Basidiomycota</taxon>
        <taxon>Pucciniomycotina</taxon>
        <taxon>Microbotryomycetes</taxon>
        <taxon>Leucosporidiales</taxon>
        <taxon>Leucosporidium</taxon>
    </lineage>
</organism>
<reference evidence="1 2" key="1">
    <citation type="submission" date="2016-07" db="EMBL/GenBank/DDBJ databases">
        <title>Pervasive Adenine N6-methylation of Active Genes in Fungi.</title>
        <authorList>
            <consortium name="DOE Joint Genome Institute"/>
            <person name="Mondo S.J."/>
            <person name="Dannebaum R.O."/>
            <person name="Kuo R.C."/>
            <person name="Labutti K."/>
            <person name="Haridas S."/>
            <person name="Kuo A."/>
            <person name="Salamov A."/>
            <person name="Ahrendt S.R."/>
            <person name="Lipzen A."/>
            <person name="Sullivan W."/>
            <person name="Andreopoulos W.B."/>
            <person name="Clum A."/>
            <person name="Lindquist E."/>
            <person name="Daum C."/>
            <person name="Ramamoorthy G.K."/>
            <person name="Gryganskyi A."/>
            <person name="Culley D."/>
            <person name="Magnuson J.K."/>
            <person name="James T.Y."/>
            <person name="O'Malley M.A."/>
            <person name="Stajich J.E."/>
            <person name="Spatafora J.W."/>
            <person name="Visel A."/>
            <person name="Grigoriev I.V."/>
        </authorList>
    </citation>
    <scope>NUCLEOTIDE SEQUENCE [LARGE SCALE GENOMIC DNA]</scope>
    <source>
        <strain evidence="1 2">62-1032</strain>
    </source>
</reference>
<dbReference type="InParanoid" id="A0A1Y2G4A5"/>
<dbReference type="Proteomes" id="UP000193467">
    <property type="component" value="Unassembled WGS sequence"/>
</dbReference>
<comment type="caution">
    <text evidence="1">The sequence shown here is derived from an EMBL/GenBank/DDBJ whole genome shotgun (WGS) entry which is preliminary data.</text>
</comment>
<sequence>MPLNGLEENGLTGVRPCSVSFCRTARADLVGVGCFLSFGRFASSVFGRWQVLGFTKRFWLGPLAGYAPRAWR</sequence>